<feature type="compositionally biased region" description="Basic and acidic residues" evidence="1">
    <location>
        <begin position="26"/>
        <end position="55"/>
    </location>
</feature>
<dbReference type="HOGENOM" id="CLU_1195212_0_0_1"/>
<evidence type="ECO:0000313" key="2">
    <source>
        <dbReference type="EMBL" id="KIK96793.1"/>
    </source>
</evidence>
<gene>
    <name evidence="2" type="ORF">PAXRUDRAFT_280188</name>
</gene>
<feature type="compositionally biased region" description="Polar residues" evidence="1">
    <location>
        <begin position="113"/>
        <end position="123"/>
    </location>
</feature>
<name>A0A0D0DSZ8_9AGAM</name>
<organism evidence="2 3">
    <name type="scientific">Paxillus rubicundulus Ve08.2h10</name>
    <dbReference type="NCBI Taxonomy" id="930991"/>
    <lineage>
        <taxon>Eukaryota</taxon>
        <taxon>Fungi</taxon>
        <taxon>Dikarya</taxon>
        <taxon>Basidiomycota</taxon>
        <taxon>Agaricomycotina</taxon>
        <taxon>Agaricomycetes</taxon>
        <taxon>Agaricomycetidae</taxon>
        <taxon>Boletales</taxon>
        <taxon>Paxilineae</taxon>
        <taxon>Paxillaceae</taxon>
        <taxon>Paxillus</taxon>
    </lineage>
</organism>
<reference evidence="2 3" key="1">
    <citation type="submission" date="2014-04" db="EMBL/GenBank/DDBJ databases">
        <authorList>
            <consortium name="DOE Joint Genome Institute"/>
            <person name="Kuo A."/>
            <person name="Kohler A."/>
            <person name="Jargeat P."/>
            <person name="Nagy L.G."/>
            <person name="Floudas D."/>
            <person name="Copeland A."/>
            <person name="Barry K.W."/>
            <person name="Cichocki N."/>
            <person name="Veneault-Fourrey C."/>
            <person name="LaButti K."/>
            <person name="Lindquist E.A."/>
            <person name="Lipzen A."/>
            <person name="Lundell T."/>
            <person name="Morin E."/>
            <person name="Murat C."/>
            <person name="Sun H."/>
            <person name="Tunlid A."/>
            <person name="Henrissat B."/>
            <person name="Grigoriev I.V."/>
            <person name="Hibbett D.S."/>
            <person name="Martin F."/>
            <person name="Nordberg H.P."/>
            <person name="Cantor M.N."/>
            <person name="Hua S.X."/>
        </authorList>
    </citation>
    <scope>NUCLEOTIDE SEQUENCE [LARGE SCALE GENOMIC DNA]</scope>
    <source>
        <strain evidence="2 3">Ve08.2h10</strain>
    </source>
</reference>
<feature type="compositionally biased region" description="Low complexity" evidence="1">
    <location>
        <begin position="147"/>
        <end position="168"/>
    </location>
</feature>
<dbReference type="InParanoid" id="A0A0D0DSZ8"/>
<reference evidence="3" key="2">
    <citation type="submission" date="2015-01" db="EMBL/GenBank/DDBJ databases">
        <title>Evolutionary Origins and Diversification of the Mycorrhizal Mutualists.</title>
        <authorList>
            <consortium name="DOE Joint Genome Institute"/>
            <consortium name="Mycorrhizal Genomics Consortium"/>
            <person name="Kohler A."/>
            <person name="Kuo A."/>
            <person name="Nagy L.G."/>
            <person name="Floudas D."/>
            <person name="Copeland A."/>
            <person name="Barry K.W."/>
            <person name="Cichocki N."/>
            <person name="Veneault-Fourrey C."/>
            <person name="LaButti K."/>
            <person name="Lindquist E.A."/>
            <person name="Lipzen A."/>
            <person name="Lundell T."/>
            <person name="Morin E."/>
            <person name="Murat C."/>
            <person name="Riley R."/>
            <person name="Ohm R."/>
            <person name="Sun H."/>
            <person name="Tunlid A."/>
            <person name="Henrissat B."/>
            <person name="Grigoriev I.V."/>
            <person name="Hibbett D.S."/>
            <person name="Martin F."/>
        </authorList>
    </citation>
    <scope>NUCLEOTIDE SEQUENCE [LARGE SCALE GENOMIC DNA]</scope>
    <source>
        <strain evidence="3">Ve08.2h10</strain>
    </source>
</reference>
<dbReference type="AlphaFoldDB" id="A0A0D0DSZ8"/>
<dbReference type="EMBL" id="KN824968">
    <property type="protein sequence ID" value="KIK96793.1"/>
    <property type="molecule type" value="Genomic_DNA"/>
</dbReference>
<protein>
    <submittedName>
        <fullName evidence="2">Uncharacterized protein</fullName>
    </submittedName>
</protein>
<feature type="region of interest" description="Disordered" evidence="1">
    <location>
        <begin position="26"/>
        <end position="168"/>
    </location>
</feature>
<feature type="compositionally biased region" description="Basic and acidic residues" evidence="1">
    <location>
        <begin position="63"/>
        <end position="72"/>
    </location>
</feature>
<dbReference type="OrthoDB" id="3267800at2759"/>
<keyword evidence="3" id="KW-1185">Reference proteome</keyword>
<evidence type="ECO:0000256" key="1">
    <source>
        <dbReference type="SAM" id="MobiDB-lite"/>
    </source>
</evidence>
<accession>A0A0D0DSZ8</accession>
<sequence length="232" mass="24855">MSFFSDRHPSSVSRYFGAPIMHYSSRGDDRADEMHGRRGRLEQGLSQHHDPERAPIDGNLGDGVHDKGERLSRSYIAHPRPLPSMGSQNRGGRRDFIGSPSRHPDSGGAFAEQRSSSFHSLPISSGGRDDGPIIGGASTFGGGGNALGRKSSVRTTKSTRTTGTTSGATTAFVNGAALTGPNAKPDVDESVWFRASLAERALSQRQKEKITKQESELYVSCPGIDLTCTPRS</sequence>
<proteinExistence type="predicted"/>
<evidence type="ECO:0000313" key="3">
    <source>
        <dbReference type="Proteomes" id="UP000054538"/>
    </source>
</evidence>
<dbReference type="Proteomes" id="UP000054538">
    <property type="component" value="Unassembled WGS sequence"/>
</dbReference>